<evidence type="ECO:0000313" key="1">
    <source>
        <dbReference type="EMBL" id="CAH1775728.1"/>
    </source>
</evidence>
<organism evidence="1 2">
    <name type="scientific">Owenia fusiformis</name>
    <name type="common">Polychaete worm</name>
    <dbReference type="NCBI Taxonomy" id="6347"/>
    <lineage>
        <taxon>Eukaryota</taxon>
        <taxon>Metazoa</taxon>
        <taxon>Spiralia</taxon>
        <taxon>Lophotrochozoa</taxon>
        <taxon>Annelida</taxon>
        <taxon>Polychaeta</taxon>
        <taxon>Sedentaria</taxon>
        <taxon>Canalipalpata</taxon>
        <taxon>Sabellida</taxon>
        <taxon>Oweniida</taxon>
        <taxon>Oweniidae</taxon>
        <taxon>Owenia</taxon>
    </lineage>
</organism>
<dbReference type="AlphaFoldDB" id="A0A8J1XQF9"/>
<gene>
    <name evidence="1" type="ORF">OFUS_LOCUS2993</name>
</gene>
<dbReference type="Proteomes" id="UP000749559">
    <property type="component" value="Unassembled WGS sequence"/>
</dbReference>
<accession>A0A8J1XQF9</accession>
<keyword evidence="2" id="KW-1185">Reference proteome</keyword>
<evidence type="ECO:0000313" key="2">
    <source>
        <dbReference type="Proteomes" id="UP000749559"/>
    </source>
</evidence>
<name>A0A8J1XQF9_OWEFU</name>
<feature type="non-terminal residue" evidence="1">
    <location>
        <position position="127"/>
    </location>
</feature>
<reference evidence="1" key="1">
    <citation type="submission" date="2022-03" db="EMBL/GenBank/DDBJ databases">
        <authorList>
            <person name="Martin C."/>
        </authorList>
    </citation>
    <scope>NUCLEOTIDE SEQUENCE</scope>
</reference>
<protein>
    <submittedName>
        <fullName evidence="1">Uncharacterized protein</fullName>
    </submittedName>
</protein>
<comment type="caution">
    <text evidence="1">The sequence shown here is derived from an EMBL/GenBank/DDBJ whole genome shotgun (WGS) entry which is preliminary data.</text>
</comment>
<sequence>MLKLLEFFNFLLIRFRVFAGEHIKGDTAQSLAASAVKPRELIKNLGVTVFKLESCFDTTAPDVDVISVINTTIPDAWSVDWFGWDALHDKVEIQGQVVQTEKCQSEPGITIQTGEICASPKALDNTN</sequence>
<dbReference type="EMBL" id="CAIIXF020000001">
    <property type="protein sequence ID" value="CAH1775728.1"/>
    <property type="molecule type" value="Genomic_DNA"/>
</dbReference>
<proteinExistence type="predicted"/>